<keyword evidence="8" id="KW-0902">Two-component regulatory system</keyword>
<dbReference type="PANTHER" id="PTHR24421:SF10">
    <property type="entry name" value="NITRATE_NITRITE SENSOR PROTEIN NARQ"/>
    <property type="match status" value="1"/>
</dbReference>
<dbReference type="Gene3D" id="3.30.565.10">
    <property type="entry name" value="Histidine kinase-like ATPase, C-terminal domain"/>
    <property type="match status" value="1"/>
</dbReference>
<evidence type="ECO:0000259" key="11">
    <source>
        <dbReference type="PROSITE" id="PS50109"/>
    </source>
</evidence>
<evidence type="ECO:0000256" key="7">
    <source>
        <dbReference type="ARBA" id="ARBA00022840"/>
    </source>
</evidence>
<dbReference type="RefSeq" id="WP_340239613.1">
    <property type="nucleotide sequence ID" value="NZ_JBBEWC010000013.1"/>
</dbReference>
<dbReference type="InterPro" id="IPR003594">
    <property type="entry name" value="HATPase_dom"/>
</dbReference>
<dbReference type="Pfam" id="PF02518">
    <property type="entry name" value="HATPase_c"/>
    <property type="match status" value="1"/>
</dbReference>
<comment type="catalytic activity">
    <reaction evidence="1">
        <text>ATP + protein L-histidine = ADP + protein N-phospho-L-histidine.</text>
        <dbReference type="EC" id="2.7.13.3"/>
    </reaction>
</comment>
<accession>A0ABW5JAV7</accession>
<keyword evidence="7" id="KW-0067">ATP-binding</keyword>
<dbReference type="PROSITE" id="PS50109">
    <property type="entry name" value="HIS_KIN"/>
    <property type="match status" value="1"/>
</dbReference>
<evidence type="ECO:0000313" key="13">
    <source>
        <dbReference type="Proteomes" id="UP001597510"/>
    </source>
</evidence>
<dbReference type="CDD" id="cd16917">
    <property type="entry name" value="HATPase_UhpB-NarQ-NarX-like"/>
    <property type="match status" value="1"/>
</dbReference>
<dbReference type="SUPFAM" id="SSF55874">
    <property type="entry name" value="ATPase domain of HSP90 chaperone/DNA topoisomerase II/histidine kinase"/>
    <property type="match status" value="1"/>
</dbReference>
<evidence type="ECO:0000256" key="2">
    <source>
        <dbReference type="ARBA" id="ARBA00012438"/>
    </source>
</evidence>
<dbReference type="SMART" id="SM00387">
    <property type="entry name" value="HATPase_c"/>
    <property type="match status" value="1"/>
</dbReference>
<comment type="caution">
    <text evidence="12">The sequence shown here is derived from an EMBL/GenBank/DDBJ whole genome shotgun (WGS) entry which is preliminary data.</text>
</comment>
<evidence type="ECO:0000256" key="1">
    <source>
        <dbReference type="ARBA" id="ARBA00000085"/>
    </source>
</evidence>
<feature type="domain" description="Histidine kinase" evidence="11">
    <location>
        <begin position="540"/>
        <end position="626"/>
    </location>
</feature>
<evidence type="ECO:0000256" key="4">
    <source>
        <dbReference type="ARBA" id="ARBA00022679"/>
    </source>
</evidence>
<keyword evidence="13" id="KW-1185">Reference proteome</keyword>
<keyword evidence="5" id="KW-0547">Nucleotide-binding</keyword>
<dbReference type="GO" id="GO:0016301">
    <property type="term" value="F:kinase activity"/>
    <property type="evidence" value="ECO:0007669"/>
    <property type="project" value="UniProtKB-KW"/>
</dbReference>
<dbReference type="InterPro" id="IPR005467">
    <property type="entry name" value="His_kinase_dom"/>
</dbReference>
<evidence type="ECO:0000256" key="3">
    <source>
        <dbReference type="ARBA" id="ARBA00022553"/>
    </source>
</evidence>
<gene>
    <name evidence="12" type="ORF">ACFSR2_18600</name>
</gene>
<organism evidence="12 13">
    <name type="scientific">Emticicia soli</name>
    <dbReference type="NCBI Taxonomy" id="2027878"/>
    <lineage>
        <taxon>Bacteria</taxon>
        <taxon>Pseudomonadati</taxon>
        <taxon>Bacteroidota</taxon>
        <taxon>Cytophagia</taxon>
        <taxon>Cytophagales</taxon>
        <taxon>Leadbetterellaceae</taxon>
        <taxon>Emticicia</taxon>
    </lineage>
</organism>
<dbReference type="Proteomes" id="UP001597510">
    <property type="component" value="Unassembled WGS sequence"/>
</dbReference>
<keyword evidence="3" id="KW-0597">Phosphoprotein</keyword>
<dbReference type="InterPro" id="IPR036890">
    <property type="entry name" value="HATPase_C_sf"/>
</dbReference>
<dbReference type="InterPro" id="IPR011712">
    <property type="entry name" value="Sig_transdc_His_kin_sub3_dim/P"/>
</dbReference>
<evidence type="ECO:0000256" key="9">
    <source>
        <dbReference type="SAM" id="Phobius"/>
    </source>
</evidence>
<feature type="transmembrane region" description="Helical" evidence="9">
    <location>
        <begin position="383"/>
        <end position="404"/>
    </location>
</feature>
<dbReference type="PANTHER" id="PTHR24421">
    <property type="entry name" value="NITRATE/NITRITE SENSOR PROTEIN NARX-RELATED"/>
    <property type="match status" value="1"/>
</dbReference>
<dbReference type="Pfam" id="PF07730">
    <property type="entry name" value="HisKA_3"/>
    <property type="match status" value="1"/>
</dbReference>
<evidence type="ECO:0000313" key="12">
    <source>
        <dbReference type="EMBL" id="MFD2522916.1"/>
    </source>
</evidence>
<dbReference type="EC" id="2.7.13.3" evidence="2"/>
<proteinExistence type="predicted"/>
<keyword evidence="6 12" id="KW-0418">Kinase</keyword>
<evidence type="ECO:0000256" key="10">
    <source>
        <dbReference type="SAM" id="SignalP"/>
    </source>
</evidence>
<keyword evidence="9" id="KW-0812">Transmembrane</keyword>
<feature type="signal peptide" evidence="10">
    <location>
        <begin position="1"/>
        <end position="19"/>
    </location>
</feature>
<dbReference type="InterPro" id="IPR050482">
    <property type="entry name" value="Sensor_HK_TwoCompSys"/>
</dbReference>
<keyword evidence="9" id="KW-1133">Transmembrane helix</keyword>
<evidence type="ECO:0000256" key="5">
    <source>
        <dbReference type="ARBA" id="ARBA00022741"/>
    </source>
</evidence>
<keyword evidence="9" id="KW-0472">Membrane</keyword>
<protein>
    <recommendedName>
        <fullName evidence="2">histidine kinase</fullName>
        <ecNumber evidence="2">2.7.13.3</ecNumber>
    </recommendedName>
</protein>
<dbReference type="Gene3D" id="1.20.5.1930">
    <property type="match status" value="1"/>
</dbReference>
<evidence type="ECO:0000256" key="8">
    <source>
        <dbReference type="ARBA" id="ARBA00023012"/>
    </source>
</evidence>
<name>A0ABW5JAV7_9BACT</name>
<sequence length="626" mass="72900">MSRALLFCLFCFSFQSLSAQSGKSGNKTLDSLKQAFEQLKTQKASIKRDSLLIMTFRNLAYQIPEGDTTQYNYYKKHFQQLLDNTQWNKALAHYYFLSGTMHIFSNELYLAFYDLERSMIEFKKYHDYENYLKVNNKFVPLINWIMIENVIPKDVQSRYLQYMQEALNLAKAKKDTAVWANIQITIAGYYVFVLKDYKKCYQNTEEVLALIENKNRREWFDYYYITKLGQSLSLLYMNRVKEGRAMLDEVIRVAQENNALNEAKYVLSQAGAFGGRYYLEKKDYQNALKLSLLGERNANFLNFPYFNNVLNNTLYETYKGLNQPAKAFIYLEKVKAYEEASETRKLNQNLAEWQVKYEDEKQKTKIKTLENENLKRANERDEWVQNTLLVSLLIGLGLVGYVFWNNKQLKTKNEELKAKNDEISGAMFKGQTIERKRVASELHDNLNTKIVALKWRFEAINTAKYSEKDQKILADFVKVLDDIYMDVRLISHNLLPAELETQGLVVALQKLLNSISNRHISFHFLTEGVTRRLEPQLEHELYNIALELINNILKHAQATHAWVSLTQQDDRISLTVSDNGKGIDLSQTDNGVGLRNVHARVDNLNGRVQITRQSTHGTNVQIDVTL</sequence>
<dbReference type="EMBL" id="JBHULC010000022">
    <property type="protein sequence ID" value="MFD2522916.1"/>
    <property type="molecule type" value="Genomic_DNA"/>
</dbReference>
<evidence type="ECO:0000256" key="6">
    <source>
        <dbReference type="ARBA" id="ARBA00022777"/>
    </source>
</evidence>
<reference evidence="13" key="1">
    <citation type="journal article" date="2019" name="Int. J. Syst. Evol. Microbiol.">
        <title>The Global Catalogue of Microorganisms (GCM) 10K type strain sequencing project: providing services to taxonomists for standard genome sequencing and annotation.</title>
        <authorList>
            <consortium name="The Broad Institute Genomics Platform"/>
            <consortium name="The Broad Institute Genome Sequencing Center for Infectious Disease"/>
            <person name="Wu L."/>
            <person name="Ma J."/>
        </authorList>
    </citation>
    <scope>NUCLEOTIDE SEQUENCE [LARGE SCALE GENOMIC DNA]</scope>
    <source>
        <strain evidence="13">KCTC 52344</strain>
    </source>
</reference>
<keyword evidence="4" id="KW-0808">Transferase</keyword>
<keyword evidence="10" id="KW-0732">Signal</keyword>
<feature type="chain" id="PRO_5045969314" description="histidine kinase" evidence="10">
    <location>
        <begin position="20"/>
        <end position="626"/>
    </location>
</feature>